<dbReference type="PANTHER" id="PTHR45646">
    <property type="entry name" value="SERINE/THREONINE-PROTEIN KINASE DOA-RELATED"/>
    <property type="match status" value="1"/>
</dbReference>
<dbReference type="EMBL" id="CM010720">
    <property type="protein sequence ID" value="RZC65187.1"/>
    <property type="molecule type" value="Genomic_DNA"/>
</dbReference>
<evidence type="ECO:0000256" key="4">
    <source>
        <dbReference type="ARBA" id="ARBA00022777"/>
    </source>
</evidence>
<gene>
    <name evidence="6" type="ORF">C5167_008877</name>
</gene>
<dbReference type="GO" id="GO:0005634">
    <property type="term" value="C:nucleus"/>
    <property type="evidence" value="ECO:0007669"/>
    <property type="project" value="TreeGrafter"/>
</dbReference>
<dbReference type="Proteomes" id="UP000316621">
    <property type="component" value="Chromosome 6"/>
</dbReference>
<evidence type="ECO:0000256" key="3">
    <source>
        <dbReference type="ARBA" id="ARBA00022741"/>
    </source>
</evidence>
<evidence type="ECO:0000256" key="1">
    <source>
        <dbReference type="ARBA" id="ARBA00022527"/>
    </source>
</evidence>
<keyword evidence="5" id="KW-0067">ATP-binding</keyword>
<dbReference type="PANTHER" id="PTHR45646:SF14">
    <property type="entry name" value="SERINE_THREONINE-PROTEIN KINASE AFC2-LIKE ISOFORM X1"/>
    <property type="match status" value="1"/>
</dbReference>
<reference evidence="6 7" key="1">
    <citation type="journal article" date="2018" name="Science">
        <title>The opium poppy genome and morphinan production.</title>
        <authorList>
            <person name="Guo L."/>
            <person name="Winzer T."/>
            <person name="Yang X."/>
            <person name="Li Y."/>
            <person name="Ning Z."/>
            <person name="He Z."/>
            <person name="Teodor R."/>
            <person name="Lu Y."/>
            <person name="Bowser T.A."/>
            <person name="Graham I.A."/>
            <person name="Ye K."/>
        </authorList>
    </citation>
    <scope>NUCLEOTIDE SEQUENCE [LARGE SCALE GENOMIC DNA]</scope>
    <source>
        <strain evidence="7">cv. HN1</strain>
        <tissue evidence="6">Leaves</tissue>
    </source>
</reference>
<keyword evidence="3" id="KW-0547">Nucleotide-binding</keyword>
<dbReference type="STRING" id="3469.A0A4Y7JWW5"/>
<dbReference type="InterPro" id="IPR051175">
    <property type="entry name" value="CLK_kinases"/>
</dbReference>
<dbReference type="GO" id="GO:0005524">
    <property type="term" value="F:ATP binding"/>
    <property type="evidence" value="ECO:0007669"/>
    <property type="project" value="UniProtKB-KW"/>
</dbReference>
<keyword evidence="2" id="KW-0808">Transferase</keyword>
<organism evidence="6 7">
    <name type="scientific">Papaver somniferum</name>
    <name type="common">Opium poppy</name>
    <dbReference type="NCBI Taxonomy" id="3469"/>
    <lineage>
        <taxon>Eukaryota</taxon>
        <taxon>Viridiplantae</taxon>
        <taxon>Streptophyta</taxon>
        <taxon>Embryophyta</taxon>
        <taxon>Tracheophyta</taxon>
        <taxon>Spermatophyta</taxon>
        <taxon>Magnoliopsida</taxon>
        <taxon>Ranunculales</taxon>
        <taxon>Papaveraceae</taxon>
        <taxon>Papaveroideae</taxon>
        <taxon>Papaver</taxon>
    </lineage>
</organism>
<keyword evidence="1" id="KW-0723">Serine/threonine-protein kinase</keyword>
<evidence type="ECO:0000256" key="5">
    <source>
        <dbReference type="ARBA" id="ARBA00022840"/>
    </source>
</evidence>
<evidence type="ECO:0000313" key="7">
    <source>
        <dbReference type="Proteomes" id="UP000316621"/>
    </source>
</evidence>
<accession>A0A4Y7JWW5</accession>
<evidence type="ECO:0000256" key="2">
    <source>
        <dbReference type="ARBA" id="ARBA00022679"/>
    </source>
</evidence>
<dbReference type="AlphaFoldDB" id="A0A4Y7JWW5"/>
<dbReference type="GO" id="GO:0004674">
    <property type="term" value="F:protein serine/threonine kinase activity"/>
    <property type="evidence" value="ECO:0007669"/>
    <property type="project" value="UniProtKB-KW"/>
</dbReference>
<keyword evidence="4" id="KW-0418">Kinase</keyword>
<keyword evidence="7" id="KW-1185">Reference proteome</keyword>
<proteinExistence type="predicted"/>
<protein>
    <submittedName>
        <fullName evidence="6">Uncharacterized protein</fullName>
    </submittedName>
</protein>
<evidence type="ECO:0000313" key="6">
    <source>
        <dbReference type="EMBL" id="RZC65187.1"/>
    </source>
</evidence>
<sequence>MAGNLALGGTRNRGKMNSCIISRQPTWSLPENKGGMEDAGSRLGDKEYQELVPKLNQPGRIPDQVAFLVMSLKGLSGDVTSIDIVRHETLLQAGETLFKTHENLEHLAMMERILRSIPSHMLKRVGYGVFSDGLFVC</sequence>
<name>A0A4Y7JWW5_PAPSO</name>
<dbReference type="Gramene" id="RZC65187">
    <property type="protein sequence ID" value="RZC65187"/>
    <property type="gene ID" value="C5167_008877"/>
</dbReference>